<sequence>MPRLSSFLPVRFIIESDDVAVYEDECIYQLWEGDLFKPTRLREFETFVGRMMGSPATYMKHMQGSYNVALLFRLDGAPGHVLLRLPKQHNIVKVPNVYCWSSSADDIGDPFILEEFIEGEKLSDCLYRWGQSNDPADAARRQAAFQDVAALYLAMRRHRFDKIGSITKTADGTWAVTKRPLTHSMSQLATLVRGAATNGWPSEPLTTAAGVKQLFLNLYTTQQDGLCSVNLPSKWTNTPKGPELIFQKGADIDMGYAFETAAGRMVARRGFQHPDFAPYLSDHDEGPFYLYNYDCNARNMIVDPDTGRIRALIDLEFTNAMPAAFAHDPPLYLLPRNLYRHFAFGLFAKWAKDYEPVLDEFLCILQRLEAQQPGQANEPLLSAQMRASWENRQFFSHYAMHDLCLSDVVFWEQRQSERSPFPEVDEVALKPEIQAYQEHTKAQIAAYQNEEWPPTLEQLDAAKKAFIDAIDPDAVCRLASRHHGASKPCRLFGDTASGCFNACFFVEFDDDYHTRWNVRVAIEPALDDAWAKVQSEVATMRYLRQTTTIPVARVHAYGRDEDLSRPEADPTRCVYAILDYIPGQSLDLVKFVRDTRERKTHLYAQVIDILGQLRALEFDVSGSLYPAPDDPEGDSPDPSLPVLGDLLCIEYNELQKMTRRKATVRPATFRSTIEYAFYQYSILAEAYEVPVPAKRTPLRAQMEVYALHDIKARILDVVDTRTNRNRFVLAHTDLRWYNILVDDDLNIQGVIDWEWSGTIPQQFFMPPTWLAEDSPSYVASQHYRKEYREFYAVLSSMAEDLAAASAALAPPPTTATETHTSMRNVYQLLADEWGPDLPERLDFPVAVILRHHYHLVPTYFFSVFPKFFQPYLLPQDYLPELFALDASKGGALTATLRKRMEREDRYIQYLEENGLFVVHELPPAVKEWLQKKAAVNARSLKNYRGLGTMGSFVLDPDYDSLRESFAEDVLRDSIASWQHDSN</sequence>
<dbReference type="SUPFAM" id="SSF56112">
    <property type="entry name" value="Protein kinase-like (PK-like)"/>
    <property type="match status" value="1"/>
</dbReference>
<dbReference type="GO" id="GO:0016740">
    <property type="term" value="F:transferase activity"/>
    <property type="evidence" value="ECO:0007669"/>
    <property type="project" value="UniProtKB-KW"/>
</dbReference>
<reference evidence="2 3" key="1">
    <citation type="journal article" date="2016" name="Genome Biol. Evol.">
        <title>Divergent and convergent evolution of fungal pathogenicity.</title>
        <authorList>
            <person name="Shang Y."/>
            <person name="Xiao G."/>
            <person name="Zheng P."/>
            <person name="Cen K."/>
            <person name="Zhan S."/>
            <person name="Wang C."/>
        </authorList>
    </citation>
    <scope>NUCLEOTIDE SEQUENCE [LARGE SCALE GENOMIC DNA]</scope>
    <source>
        <strain evidence="2 3">RCEF 264</strain>
    </source>
</reference>
<dbReference type="AlphaFoldDB" id="A0A167LWJ6"/>
<proteinExistence type="predicted"/>
<name>A0A167LWJ6_9HYPO</name>
<dbReference type="OrthoDB" id="1929311at2759"/>
<dbReference type="Gene3D" id="3.90.1200.10">
    <property type="match status" value="1"/>
</dbReference>
<dbReference type="Pfam" id="PF01636">
    <property type="entry name" value="APH"/>
    <property type="match status" value="1"/>
</dbReference>
<protein>
    <submittedName>
        <fullName evidence="2">Aminoglycoside phosphotransferase</fullName>
    </submittedName>
</protein>
<accession>A0A167LWJ6</accession>
<dbReference type="InterPro" id="IPR011009">
    <property type="entry name" value="Kinase-like_dom_sf"/>
</dbReference>
<evidence type="ECO:0000259" key="1">
    <source>
        <dbReference type="Pfam" id="PF01636"/>
    </source>
</evidence>
<dbReference type="InterPro" id="IPR051678">
    <property type="entry name" value="AGP_Transferase"/>
</dbReference>
<feature type="domain" description="Aminoglycoside phosphotransferase" evidence="1">
    <location>
        <begin position="528"/>
        <end position="756"/>
    </location>
</feature>
<dbReference type="Proteomes" id="UP000076874">
    <property type="component" value="Unassembled WGS sequence"/>
</dbReference>
<evidence type="ECO:0000313" key="2">
    <source>
        <dbReference type="EMBL" id="OAA53603.1"/>
    </source>
</evidence>
<dbReference type="STRING" id="1081102.A0A167LWJ6"/>
<keyword evidence="3" id="KW-1185">Reference proteome</keyword>
<dbReference type="PANTHER" id="PTHR21310:SF15">
    <property type="entry name" value="AMINOGLYCOSIDE PHOSPHOTRANSFERASE DOMAIN-CONTAINING PROTEIN"/>
    <property type="match status" value="1"/>
</dbReference>
<organism evidence="2 3">
    <name type="scientific">Niveomyces insectorum RCEF 264</name>
    <dbReference type="NCBI Taxonomy" id="1081102"/>
    <lineage>
        <taxon>Eukaryota</taxon>
        <taxon>Fungi</taxon>
        <taxon>Dikarya</taxon>
        <taxon>Ascomycota</taxon>
        <taxon>Pezizomycotina</taxon>
        <taxon>Sordariomycetes</taxon>
        <taxon>Hypocreomycetidae</taxon>
        <taxon>Hypocreales</taxon>
        <taxon>Cordycipitaceae</taxon>
        <taxon>Niveomyces</taxon>
    </lineage>
</organism>
<evidence type="ECO:0000313" key="3">
    <source>
        <dbReference type="Proteomes" id="UP000076874"/>
    </source>
</evidence>
<dbReference type="PANTHER" id="PTHR21310">
    <property type="entry name" value="AMINOGLYCOSIDE PHOSPHOTRANSFERASE-RELATED-RELATED"/>
    <property type="match status" value="1"/>
</dbReference>
<dbReference type="InterPro" id="IPR002575">
    <property type="entry name" value="Aminoglycoside_PTrfase"/>
</dbReference>
<keyword evidence="2" id="KW-0808">Transferase</keyword>
<dbReference type="EMBL" id="AZHD01000028">
    <property type="protein sequence ID" value="OAA53603.1"/>
    <property type="molecule type" value="Genomic_DNA"/>
</dbReference>
<gene>
    <name evidence="2" type="ORF">SPI_09310</name>
</gene>
<comment type="caution">
    <text evidence="2">The sequence shown here is derived from an EMBL/GenBank/DDBJ whole genome shotgun (WGS) entry which is preliminary data.</text>
</comment>